<dbReference type="AlphaFoldDB" id="A0A7G5H6F9"/>
<dbReference type="PROSITE" id="PS51658">
    <property type="entry name" value="BFN"/>
    <property type="match status" value="1"/>
</dbReference>
<evidence type="ECO:0000313" key="4">
    <source>
        <dbReference type="Proteomes" id="UP000515369"/>
    </source>
</evidence>
<evidence type="ECO:0000256" key="1">
    <source>
        <dbReference type="SAM" id="MobiDB-lite"/>
    </source>
</evidence>
<dbReference type="Pfam" id="PF02577">
    <property type="entry name" value="BFN_dom"/>
    <property type="match status" value="1"/>
</dbReference>
<accession>A0A7G5H6F9</accession>
<name>A0A7G5H6F9_9BACT</name>
<organism evidence="3 4">
    <name type="scientific">Spirosoma foliorum</name>
    <dbReference type="NCBI Taxonomy" id="2710596"/>
    <lineage>
        <taxon>Bacteria</taxon>
        <taxon>Pseudomonadati</taxon>
        <taxon>Bacteroidota</taxon>
        <taxon>Cytophagia</taxon>
        <taxon>Cytophagales</taxon>
        <taxon>Cytophagaceae</taxon>
        <taxon>Spirosoma</taxon>
    </lineage>
</organism>
<reference evidence="3 4" key="1">
    <citation type="submission" date="2020-07" db="EMBL/GenBank/DDBJ databases">
        <title>Spirosoma foliorum sp. nov., isolated from the leaves on the Nejang mountain Korea, Republic of.</title>
        <authorList>
            <person name="Ho H."/>
            <person name="Lee Y.-J."/>
            <person name="Nurcahyanto D.-A."/>
            <person name="Kim S.-G."/>
        </authorList>
    </citation>
    <scope>NUCLEOTIDE SEQUENCE [LARGE SCALE GENOMIC DNA]</scope>
    <source>
        <strain evidence="3 4">PL0136</strain>
    </source>
</reference>
<dbReference type="Gene3D" id="3.10.690.10">
    <property type="entry name" value="Bifunctional nuclease domain"/>
    <property type="match status" value="1"/>
</dbReference>
<feature type="domain" description="BFN" evidence="2">
    <location>
        <begin position="50"/>
        <end position="198"/>
    </location>
</feature>
<keyword evidence="4" id="KW-1185">Reference proteome</keyword>
<dbReference type="GO" id="GO:0004518">
    <property type="term" value="F:nuclease activity"/>
    <property type="evidence" value="ECO:0007669"/>
    <property type="project" value="InterPro"/>
</dbReference>
<dbReference type="KEGG" id="sfol:H3H32_18315"/>
<sequence>MTYILVIVLSAIAGWLTRDFLTRRAPNQIISTDQQSTDSKFQLDPKTSERKENHTRGINPRKQDETEKIPLSIAELIEVEQEKKFNVHLSCGDGQRLCMVMGYFEAQAIAIEMNALKAARPMTFDLLQTLLLAGNFSVKEIVVDAIINQLFYATVVLQTKDGELELDTRPSDAFVIALKNKAPMYIYRSVLKAYQDLELNKS</sequence>
<dbReference type="SUPFAM" id="SSF103256">
    <property type="entry name" value="Hypothetical protein TM0160"/>
    <property type="match status" value="1"/>
</dbReference>
<protein>
    <submittedName>
        <fullName evidence="3">Bifunctional nuclease family protein</fullName>
    </submittedName>
</protein>
<dbReference type="Proteomes" id="UP000515369">
    <property type="component" value="Chromosome"/>
</dbReference>
<evidence type="ECO:0000259" key="2">
    <source>
        <dbReference type="PROSITE" id="PS51658"/>
    </source>
</evidence>
<feature type="compositionally biased region" description="Polar residues" evidence="1">
    <location>
        <begin position="31"/>
        <end position="40"/>
    </location>
</feature>
<dbReference type="InterPro" id="IPR003729">
    <property type="entry name" value="Bi_nuclease_dom"/>
</dbReference>
<gene>
    <name evidence="3" type="ORF">H3H32_18315</name>
</gene>
<feature type="compositionally biased region" description="Basic and acidic residues" evidence="1">
    <location>
        <begin position="41"/>
        <end position="64"/>
    </location>
</feature>
<feature type="region of interest" description="Disordered" evidence="1">
    <location>
        <begin position="31"/>
        <end position="64"/>
    </location>
</feature>
<dbReference type="InterPro" id="IPR036104">
    <property type="entry name" value="BFN_sf"/>
</dbReference>
<evidence type="ECO:0000313" key="3">
    <source>
        <dbReference type="EMBL" id="QMW06701.1"/>
    </source>
</evidence>
<dbReference type="RefSeq" id="WP_182464097.1">
    <property type="nucleotide sequence ID" value="NZ_CP059732.1"/>
</dbReference>
<dbReference type="EMBL" id="CP059732">
    <property type="protein sequence ID" value="QMW06701.1"/>
    <property type="molecule type" value="Genomic_DNA"/>
</dbReference>
<proteinExistence type="predicted"/>